<dbReference type="Proteomes" id="UP001222118">
    <property type="component" value="Chromosome"/>
</dbReference>
<evidence type="ECO:0000259" key="2">
    <source>
        <dbReference type="PROSITE" id="PS50404"/>
    </source>
</evidence>
<dbReference type="CDD" id="cd10291">
    <property type="entry name" value="GST_C_YfcG_like"/>
    <property type="match status" value="1"/>
</dbReference>
<dbReference type="SUPFAM" id="SSF47616">
    <property type="entry name" value="GST C-terminal domain-like"/>
    <property type="match status" value="1"/>
</dbReference>
<dbReference type="InterPro" id="IPR040079">
    <property type="entry name" value="Glutathione_S-Trfase"/>
</dbReference>
<dbReference type="Pfam" id="PF00043">
    <property type="entry name" value="GST_C"/>
    <property type="match status" value="1"/>
</dbReference>
<organism evidence="4 5">
    <name type="scientific">Devosia rhodophyticola</name>
    <dbReference type="NCBI Taxonomy" id="3026423"/>
    <lineage>
        <taxon>Bacteria</taxon>
        <taxon>Pseudomonadati</taxon>
        <taxon>Pseudomonadota</taxon>
        <taxon>Alphaproteobacteria</taxon>
        <taxon>Hyphomicrobiales</taxon>
        <taxon>Devosiaceae</taxon>
        <taxon>Devosia</taxon>
    </lineage>
</organism>
<dbReference type="InterPro" id="IPR036249">
    <property type="entry name" value="Thioredoxin-like_sf"/>
</dbReference>
<dbReference type="SUPFAM" id="SSF52833">
    <property type="entry name" value="Thioredoxin-like"/>
    <property type="match status" value="1"/>
</dbReference>
<dbReference type="RefSeq" id="WP_282211134.1">
    <property type="nucleotide sequence ID" value="NZ_CP118247.1"/>
</dbReference>
<accession>A0ABY7YW79</accession>
<evidence type="ECO:0000259" key="3">
    <source>
        <dbReference type="PROSITE" id="PS50405"/>
    </source>
</evidence>
<dbReference type="SFLD" id="SFLDS00019">
    <property type="entry name" value="Glutathione_Transferase_(cytos"/>
    <property type="match status" value="1"/>
</dbReference>
<sequence length="235" mass="26388">MTAQNKPIELYFFPTPNGYKISAMLEELGVPYDLRIIHIGKGDQFTPEFLSVSPNNKIPAIVDPEGPDGVSISVFESGAILKYLATKFGKFYPTDQRSQVAVDEWLFWQVGGFGPMLGQNHHFALYAPEKIEYAINRYRDETHRLYGVLNKQLDGRDYIVGDFSIADLASIGWARGWERQGMDIKDFPNVAAWIERVSERPGTKAGLALTLESGERVDLTKDVNAKAVLFGQRAR</sequence>
<comment type="similarity">
    <text evidence="1">Belongs to the GST superfamily.</text>
</comment>
<dbReference type="SFLD" id="SFLDG01151">
    <property type="entry name" value="Main.2:_Nu-like"/>
    <property type="match status" value="1"/>
</dbReference>
<feature type="domain" description="GST C-terminal" evidence="3">
    <location>
        <begin position="95"/>
        <end position="230"/>
    </location>
</feature>
<proteinExistence type="inferred from homology"/>
<gene>
    <name evidence="4" type="ORF">PSQ90_15310</name>
</gene>
<dbReference type="InterPro" id="IPR036282">
    <property type="entry name" value="Glutathione-S-Trfase_C_sf"/>
</dbReference>
<keyword evidence="5" id="KW-1185">Reference proteome</keyword>
<dbReference type="PROSITE" id="PS50405">
    <property type="entry name" value="GST_CTER"/>
    <property type="match status" value="1"/>
</dbReference>
<dbReference type="Gene3D" id="1.20.1050.10">
    <property type="match status" value="1"/>
</dbReference>
<dbReference type="Gene3D" id="3.40.30.10">
    <property type="entry name" value="Glutaredoxin"/>
    <property type="match status" value="1"/>
</dbReference>
<evidence type="ECO:0000313" key="5">
    <source>
        <dbReference type="Proteomes" id="UP001222118"/>
    </source>
</evidence>
<dbReference type="SFLD" id="SFLDG00358">
    <property type="entry name" value="Main_(cytGST)"/>
    <property type="match status" value="1"/>
</dbReference>
<dbReference type="PANTHER" id="PTHR44051">
    <property type="entry name" value="GLUTATHIONE S-TRANSFERASE-RELATED"/>
    <property type="match status" value="1"/>
</dbReference>
<dbReference type="InterPro" id="IPR010987">
    <property type="entry name" value="Glutathione-S-Trfase_C-like"/>
</dbReference>
<dbReference type="Pfam" id="PF02798">
    <property type="entry name" value="GST_N"/>
    <property type="match status" value="1"/>
</dbReference>
<dbReference type="InterPro" id="IPR004046">
    <property type="entry name" value="GST_C"/>
</dbReference>
<protein>
    <submittedName>
        <fullName evidence="4">Glutathione S-transferase N-terminal domain-containing protein</fullName>
    </submittedName>
</protein>
<evidence type="ECO:0000256" key="1">
    <source>
        <dbReference type="RuleBase" id="RU003494"/>
    </source>
</evidence>
<dbReference type="PROSITE" id="PS50404">
    <property type="entry name" value="GST_NTER"/>
    <property type="match status" value="1"/>
</dbReference>
<dbReference type="EMBL" id="CP118247">
    <property type="protein sequence ID" value="WDR05616.1"/>
    <property type="molecule type" value="Genomic_DNA"/>
</dbReference>
<reference evidence="4 5" key="1">
    <citation type="submission" date="2023-02" db="EMBL/GenBank/DDBJ databases">
        <title>Devosia chondri sp. nov., isolated from the phycosphere of marine algae.</title>
        <authorList>
            <person name="Kim J.M."/>
            <person name="Lee J.K."/>
            <person name="Choi B.J."/>
            <person name="Bayburt H."/>
            <person name="Jeon C.O."/>
        </authorList>
    </citation>
    <scope>NUCLEOTIDE SEQUENCE [LARGE SCALE GENOMIC DNA]</scope>
    <source>
        <strain evidence="4 5">G2-5</strain>
    </source>
</reference>
<name>A0ABY7YW79_9HYPH</name>
<dbReference type="PANTHER" id="PTHR44051:SF19">
    <property type="entry name" value="DISULFIDE-BOND OXIDOREDUCTASE YFCG"/>
    <property type="match status" value="1"/>
</dbReference>
<evidence type="ECO:0000313" key="4">
    <source>
        <dbReference type="EMBL" id="WDR05616.1"/>
    </source>
</evidence>
<dbReference type="CDD" id="cd03048">
    <property type="entry name" value="GST_N_Ure2p_like"/>
    <property type="match status" value="1"/>
</dbReference>
<dbReference type="InterPro" id="IPR004045">
    <property type="entry name" value="Glutathione_S-Trfase_N"/>
</dbReference>
<feature type="domain" description="GST N-terminal" evidence="2">
    <location>
        <begin position="5"/>
        <end position="92"/>
    </location>
</feature>